<feature type="region of interest" description="Disordered" evidence="1">
    <location>
        <begin position="1"/>
        <end position="27"/>
    </location>
</feature>
<gene>
    <name evidence="2" type="ORF">BTMF_LOCUS1707</name>
</gene>
<reference evidence="4" key="1">
    <citation type="submission" date="2017-02" db="UniProtKB">
        <authorList>
            <consortium name="WormBaseParasite"/>
        </authorList>
    </citation>
    <scope>IDENTIFICATION</scope>
</reference>
<dbReference type="STRING" id="42155.A0A0R3Q7S5"/>
<name>A0A0R3Q7S5_9BILA</name>
<evidence type="ECO:0000313" key="4">
    <source>
        <dbReference type="WBParaSite" id="BTMF_0000237901-mRNA-1"/>
    </source>
</evidence>
<dbReference type="GO" id="GO:0005524">
    <property type="term" value="F:ATP binding"/>
    <property type="evidence" value="ECO:0007669"/>
    <property type="project" value="InterPro"/>
</dbReference>
<sequence length="97" mass="10909">MSQHSDHSRRAYSQGENDYQSEDTAADVFEENIDLAGDGDGDALAELFGAEEEEVQDEEEGENLFGDDMERDYRPQPELDVYSQSGMDDASEYTELT</sequence>
<dbReference type="GO" id="GO:0042555">
    <property type="term" value="C:MCM complex"/>
    <property type="evidence" value="ECO:0007669"/>
    <property type="project" value="InterPro"/>
</dbReference>
<dbReference type="GO" id="GO:0003677">
    <property type="term" value="F:DNA binding"/>
    <property type="evidence" value="ECO:0007669"/>
    <property type="project" value="InterPro"/>
</dbReference>
<organism evidence="4">
    <name type="scientific">Brugia timori</name>
    <dbReference type="NCBI Taxonomy" id="42155"/>
    <lineage>
        <taxon>Eukaryota</taxon>
        <taxon>Metazoa</taxon>
        <taxon>Ecdysozoa</taxon>
        <taxon>Nematoda</taxon>
        <taxon>Chromadorea</taxon>
        <taxon>Rhabditida</taxon>
        <taxon>Spirurina</taxon>
        <taxon>Spiruromorpha</taxon>
        <taxon>Filarioidea</taxon>
        <taxon>Onchocercidae</taxon>
        <taxon>Brugia</taxon>
    </lineage>
</organism>
<dbReference type="GO" id="GO:0006270">
    <property type="term" value="P:DNA replication initiation"/>
    <property type="evidence" value="ECO:0007669"/>
    <property type="project" value="InterPro"/>
</dbReference>
<dbReference type="Proteomes" id="UP000280834">
    <property type="component" value="Unassembled WGS sequence"/>
</dbReference>
<accession>A0A0R3Q7S5</accession>
<protein>
    <submittedName>
        <fullName evidence="4">EFTUD2 domain-containing protein</fullName>
    </submittedName>
</protein>
<reference evidence="2 3" key="2">
    <citation type="submission" date="2018-11" db="EMBL/GenBank/DDBJ databases">
        <authorList>
            <consortium name="Pathogen Informatics"/>
        </authorList>
    </citation>
    <scope>NUCLEOTIDE SEQUENCE [LARGE SCALE GENOMIC DNA]</scope>
</reference>
<dbReference type="Pfam" id="PF12619">
    <property type="entry name" value="MCM2_N"/>
    <property type="match status" value="1"/>
</dbReference>
<evidence type="ECO:0000313" key="2">
    <source>
        <dbReference type="EMBL" id="VDO10891.1"/>
    </source>
</evidence>
<dbReference type="GO" id="GO:0005634">
    <property type="term" value="C:nucleus"/>
    <property type="evidence" value="ECO:0007669"/>
    <property type="project" value="InterPro"/>
</dbReference>
<dbReference type="AlphaFoldDB" id="A0A0R3Q7S5"/>
<feature type="region of interest" description="Disordered" evidence="1">
    <location>
        <begin position="48"/>
        <end position="97"/>
    </location>
</feature>
<proteinExistence type="predicted"/>
<feature type="compositionally biased region" description="Acidic residues" evidence="1">
    <location>
        <begin position="48"/>
        <end position="70"/>
    </location>
</feature>
<dbReference type="EMBL" id="UZAG01001278">
    <property type="protein sequence ID" value="VDO10891.1"/>
    <property type="molecule type" value="Genomic_DNA"/>
</dbReference>
<evidence type="ECO:0000313" key="3">
    <source>
        <dbReference type="Proteomes" id="UP000280834"/>
    </source>
</evidence>
<dbReference type="WBParaSite" id="BTMF_0000237901-mRNA-1">
    <property type="protein sequence ID" value="BTMF_0000237901-mRNA-1"/>
    <property type="gene ID" value="BTMF_0000237901"/>
</dbReference>
<keyword evidence="3" id="KW-1185">Reference proteome</keyword>
<dbReference type="InterPro" id="IPR008045">
    <property type="entry name" value="MCM2"/>
</dbReference>
<evidence type="ECO:0000256" key="1">
    <source>
        <dbReference type="SAM" id="MobiDB-lite"/>
    </source>
</evidence>